<protein>
    <submittedName>
        <fullName evidence="3">Regulator of sirC expression with transglutaminase-like and TPR domain</fullName>
    </submittedName>
</protein>
<dbReference type="InterPro" id="IPR011990">
    <property type="entry name" value="TPR-like_helical_dom_sf"/>
</dbReference>
<dbReference type="InterPro" id="IPR032698">
    <property type="entry name" value="SirB1_N"/>
</dbReference>
<dbReference type="RefSeq" id="WP_132501614.1">
    <property type="nucleotide sequence ID" value="NZ_LVXA01000001.1"/>
</dbReference>
<sequence length="286" mass="32999">MDSIINELLTEVQSSKTKPKDLQQFLYRELLRLTLLLDEGLGGANISGKMSSLVRKARAAVNGQTDAQRIEQLLDLMYQEWGFCCHYDEYFFSENIFINHVLYHRRGMPVSLGAVMLYLASALNLPLYPVNFPTQLIIRAEIRESNGRMVQKFINPWDGSFITIRDLEKWLEGDMGYGVQVTRDMLSRAKVEDLSERLEIVFKMALGREGNYEGMLRIIEHRLDCSPDDPYEIRDRGMVLASLDCYQAALDDFNYFIDQCPEDPASALLKAEVPYLKKKSEEHRLH</sequence>
<reference evidence="3 4" key="1">
    <citation type="submission" date="2019-03" db="EMBL/GenBank/DDBJ databases">
        <title>Genomic Encyclopedia of Type Strains, Phase IV (KMG-IV): sequencing the most valuable type-strain genomes for metagenomic binning, comparative biology and taxonomic classification.</title>
        <authorList>
            <person name="Goeker M."/>
        </authorList>
    </citation>
    <scope>NUCLEOTIDE SEQUENCE [LARGE SCALE GENOMIC DNA]</scope>
    <source>
        <strain evidence="3 4">DSM 16380</strain>
    </source>
</reference>
<dbReference type="SUPFAM" id="SSF48452">
    <property type="entry name" value="TPR-like"/>
    <property type="match status" value="1"/>
</dbReference>
<dbReference type="Proteomes" id="UP000295537">
    <property type="component" value="Unassembled WGS sequence"/>
</dbReference>
<name>A0A4R2N7F4_9PAST</name>
<dbReference type="AlphaFoldDB" id="A0A4R2N7F4"/>
<organism evidence="3 4">
    <name type="scientific">Nicoletella semolina</name>
    <dbReference type="NCBI Taxonomy" id="271160"/>
    <lineage>
        <taxon>Bacteria</taxon>
        <taxon>Pseudomonadati</taxon>
        <taxon>Pseudomonadota</taxon>
        <taxon>Gammaproteobacteria</taxon>
        <taxon>Pasteurellales</taxon>
        <taxon>Pasteurellaceae</taxon>
        <taxon>Nicoletella</taxon>
    </lineage>
</organism>
<gene>
    <name evidence="3" type="ORF">EV693_10977</name>
</gene>
<proteinExistence type="inferred from homology"/>
<evidence type="ECO:0000313" key="4">
    <source>
        <dbReference type="Proteomes" id="UP000295537"/>
    </source>
</evidence>
<dbReference type="OrthoDB" id="232498at2"/>
<comment type="caution">
    <text evidence="3">The sequence shown here is derived from an EMBL/GenBank/DDBJ whole genome shotgun (WGS) entry which is preliminary data.</text>
</comment>
<comment type="similarity">
    <text evidence="1">Belongs to the UPF0162 family.</text>
</comment>
<dbReference type="EMBL" id="SLXJ01000009">
    <property type="protein sequence ID" value="TCP16859.1"/>
    <property type="molecule type" value="Genomic_DNA"/>
</dbReference>
<dbReference type="Pfam" id="PF13371">
    <property type="entry name" value="TPR_9"/>
    <property type="match status" value="1"/>
</dbReference>
<evidence type="ECO:0000313" key="3">
    <source>
        <dbReference type="EMBL" id="TCP16859.1"/>
    </source>
</evidence>
<feature type="domain" description="Protein SirB1 N-terminal" evidence="2">
    <location>
        <begin position="46"/>
        <end position="198"/>
    </location>
</feature>
<evidence type="ECO:0000259" key="2">
    <source>
        <dbReference type="Pfam" id="PF13369"/>
    </source>
</evidence>
<evidence type="ECO:0000256" key="1">
    <source>
        <dbReference type="ARBA" id="ARBA00007100"/>
    </source>
</evidence>
<accession>A0A4R2N7F4</accession>
<dbReference type="Pfam" id="PF13369">
    <property type="entry name" value="Transglut_core2"/>
    <property type="match status" value="1"/>
</dbReference>
<keyword evidence="4" id="KW-1185">Reference proteome</keyword>